<dbReference type="EMBL" id="JASJOU010000010">
    <property type="protein sequence ID" value="MDJ1504033.1"/>
    <property type="molecule type" value="Genomic_DNA"/>
</dbReference>
<evidence type="ECO:0000313" key="1">
    <source>
        <dbReference type="EMBL" id="MDJ1504033.1"/>
    </source>
</evidence>
<proteinExistence type="predicted"/>
<evidence type="ECO:0000313" key="2">
    <source>
        <dbReference type="Proteomes" id="UP001232063"/>
    </source>
</evidence>
<name>A0AAE3UIR2_9BACT</name>
<organism evidence="1 2">
    <name type="scientific">Xanthocytophaga agilis</name>
    <dbReference type="NCBI Taxonomy" id="3048010"/>
    <lineage>
        <taxon>Bacteria</taxon>
        <taxon>Pseudomonadati</taxon>
        <taxon>Bacteroidota</taxon>
        <taxon>Cytophagia</taxon>
        <taxon>Cytophagales</taxon>
        <taxon>Rhodocytophagaceae</taxon>
        <taxon>Xanthocytophaga</taxon>
    </lineage>
</organism>
<gene>
    <name evidence="1" type="ORF">QNI22_25455</name>
</gene>
<accession>A0AAE3UIR2</accession>
<dbReference type="Proteomes" id="UP001232063">
    <property type="component" value="Unassembled WGS sequence"/>
</dbReference>
<sequence length="333" mass="38707">MFKQLLPFLLTGIVLITACKPDNDETPTPQKTCRLTDSQSITLYPDNSRDTITIHYEYNSQGLLVSTKNISSGIIIYTTNIYNSEGFLTEQKTTTESTNPGQGIVKYTYIQGKLSRFNTTYESTSYQYTNEFNYNTDGKMTSMIWKGKSLSNDGSVLGYKDSILYRYTDRKLTEILAYYQRDGLRDYNYHYTVETDEKGRMLSKSKEDGYKIVYQYNADGELINLKNYYIDLLESYTVYEYDTKKDIETLINPIPKGHPANISGEEVHNMTKQISYDKNDYNNSNPTHTLQEYESYLYEYEYNEQGYPTKKIQKYTSNGQTRITTTTYNITCQ</sequence>
<reference evidence="1" key="1">
    <citation type="submission" date="2023-05" db="EMBL/GenBank/DDBJ databases">
        <authorList>
            <person name="Zhang X."/>
        </authorList>
    </citation>
    <scope>NUCLEOTIDE SEQUENCE</scope>
    <source>
        <strain evidence="1">BD1B2-1</strain>
    </source>
</reference>
<comment type="caution">
    <text evidence="1">The sequence shown here is derived from an EMBL/GenBank/DDBJ whole genome shotgun (WGS) entry which is preliminary data.</text>
</comment>
<dbReference type="PROSITE" id="PS51257">
    <property type="entry name" value="PROKAR_LIPOPROTEIN"/>
    <property type="match status" value="1"/>
</dbReference>
<dbReference type="RefSeq" id="WP_314514899.1">
    <property type="nucleotide sequence ID" value="NZ_JASJOU010000010.1"/>
</dbReference>
<keyword evidence="2" id="KW-1185">Reference proteome</keyword>
<protein>
    <submittedName>
        <fullName evidence="1">Uncharacterized protein</fullName>
    </submittedName>
</protein>
<dbReference type="AlphaFoldDB" id="A0AAE3UIR2"/>